<comment type="function">
    <text evidence="1">May be involved in vacuolar sorting and osmoregulation.</text>
</comment>
<dbReference type="EMBL" id="FQUX01000001">
    <property type="protein sequence ID" value="SHE39077.1"/>
    <property type="molecule type" value="Genomic_DNA"/>
</dbReference>
<dbReference type="GO" id="GO:0008235">
    <property type="term" value="F:metalloexopeptidase activity"/>
    <property type="evidence" value="ECO:0007669"/>
    <property type="project" value="InterPro"/>
</dbReference>
<keyword evidence="9" id="KW-0472">Membrane</keyword>
<dbReference type="PANTHER" id="PTHR12147:SF58">
    <property type="entry name" value="VACUOLAR MEMBRANE PROTEASE"/>
    <property type="match status" value="1"/>
</dbReference>
<organism evidence="11 12">
    <name type="scientific">Arenibacter palladensis</name>
    <dbReference type="NCBI Taxonomy" id="237373"/>
    <lineage>
        <taxon>Bacteria</taxon>
        <taxon>Pseudomonadati</taxon>
        <taxon>Bacteroidota</taxon>
        <taxon>Flavobacteriia</taxon>
        <taxon>Flavobacteriales</taxon>
        <taxon>Flavobacteriaceae</taxon>
        <taxon>Arenibacter</taxon>
    </lineage>
</organism>
<evidence type="ECO:0000256" key="2">
    <source>
        <dbReference type="ARBA" id="ARBA00004128"/>
    </source>
</evidence>
<dbReference type="OrthoDB" id="9778250at2"/>
<reference evidence="12" key="1">
    <citation type="submission" date="2016-11" db="EMBL/GenBank/DDBJ databases">
        <authorList>
            <person name="Varghese N."/>
            <person name="Submissions S."/>
        </authorList>
    </citation>
    <scope>NUCLEOTIDE SEQUENCE [LARGE SCALE GENOMIC DNA]</scope>
    <source>
        <strain evidence="12">DSM 17539</strain>
    </source>
</reference>
<evidence type="ECO:0000313" key="12">
    <source>
        <dbReference type="Proteomes" id="UP000184406"/>
    </source>
</evidence>
<dbReference type="Pfam" id="PF04389">
    <property type="entry name" value="Peptidase_M28"/>
    <property type="match status" value="1"/>
</dbReference>
<evidence type="ECO:0000256" key="9">
    <source>
        <dbReference type="SAM" id="Phobius"/>
    </source>
</evidence>
<dbReference type="PANTHER" id="PTHR12147">
    <property type="entry name" value="METALLOPEPTIDASE M28 FAMILY MEMBER"/>
    <property type="match status" value="1"/>
</dbReference>
<sequence>MKQYSSPITLLLLLLAIYWGFEAAMPSYTPDANIENVSFSTDRALVHVKNMSEKPHAVGFPAHSEVRDYIISELTKLGLETTTQQGYTAGDWGNFSSATNILARIKGSEKGKALLLLSHYDSNPHSSIGASDAASGVATILEGVRAYLEQNNTPKNDIIILISDAEELGLNGADLFVNNHPWVKETGLVLNFEARGSGGPSYMLLETNRGNSKVIDEFIKANPKYPAANSLVYSVYKMLPNDTDLTVFREDMDIEGLNFAFIDDHYDYHTARDNYERLDRNTLAHQGSYLMPLLKHFGNSDLSDLKSPNDSIYFNIPFFRLVSYPFDWIFPMLALAIIGFLTLLILGLRNSSLEIKEIGRGFVPLFLILAINGVVGYFGWTALTNVYPQYQDILHGFTYNGYAYIAAFVLFSVAVGFWAYHKFGKAQTQNLLIAPLLLWLILCALVAVYLKGASFFIIPVIALLASLLILTHQKSPSPYLLLFLALPAIWIYSPLIKMFPVGLGLKMMITATLLTSLTFFLLLPVFGPLKNKNRLAYILLLLCFGFLLSAHFSSGFDKENAKPTSLVYILDADKNTAQWATYDHVLSSWTSQYIDVNKAEPKNAAYDVLSSKYGTGFTYTSEAPVKNIAPPTIETTLDTIIGDHRKLEICITPQRSTNRLEIFTNVVEIIKANINKIELSDYYLKNRMNNKLITHYVSNNDYTELQITIPKDSALELTLYEASNDLLNNPLFTVPPRPEDNIPMPFVLNDAILISKKIKF</sequence>
<feature type="transmembrane region" description="Helical" evidence="9">
    <location>
        <begin position="402"/>
        <end position="420"/>
    </location>
</feature>
<feature type="transmembrane region" description="Helical" evidence="9">
    <location>
        <begin position="535"/>
        <end position="556"/>
    </location>
</feature>
<dbReference type="InterPro" id="IPR045175">
    <property type="entry name" value="M28_fam"/>
</dbReference>
<evidence type="ECO:0000256" key="4">
    <source>
        <dbReference type="ARBA" id="ARBA00017435"/>
    </source>
</evidence>
<dbReference type="AlphaFoldDB" id="A0A1M4T448"/>
<keyword evidence="12" id="KW-1185">Reference proteome</keyword>
<evidence type="ECO:0000256" key="3">
    <source>
        <dbReference type="ARBA" id="ARBA00010918"/>
    </source>
</evidence>
<feature type="transmembrane region" description="Helical" evidence="9">
    <location>
        <begin position="456"/>
        <end position="472"/>
    </location>
</feature>
<feature type="transmembrane region" description="Helical" evidence="9">
    <location>
        <begin position="505"/>
        <end position="523"/>
    </location>
</feature>
<name>A0A1M4T448_9FLAO</name>
<feature type="transmembrane region" description="Helical" evidence="9">
    <location>
        <begin position="479"/>
        <end position="499"/>
    </location>
</feature>
<protein>
    <recommendedName>
        <fullName evidence="4">Vacuolar membrane protease</fullName>
    </recommendedName>
    <alternativeName>
        <fullName evidence="8">FXNA-related family protease 1</fullName>
    </alternativeName>
</protein>
<dbReference type="GO" id="GO:0006508">
    <property type="term" value="P:proteolysis"/>
    <property type="evidence" value="ECO:0007669"/>
    <property type="project" value="InterPro"/>
</dbReference>
<keyword evidence="6 9" id="KW-1133">Transmembrane helix</keyword>
<keyword evidence="7" id="KW-0325">Glycoprotein</keyword>
<proteinExistence type="inferred from homology"/>
<dbReference type="Proteomes" id="UP000184406">
    <property type="component" value="Unassembled WGS sequence"/>
</dbReference>
<feature type="transmembrane region" description="Helical" evidence="9">
    <location>
        <begin position="328"/>
        <end position="349"/>
    </location>
</feature>
<dbReference type="GO" id="GO:0005774">
    <property type="term" value="C:vacuolar membrane"/>
    <property type="evidence" value="ECO:0007669"/>
    <property type="project" value="UniProtKB-SubCell"/>
</dbReference>
<evidence type="ECO:0000259" key="10">
    <source>
        <dbReference type="Pfam" id="PF04389"/>
    </source>
</evidence>
<feature type="transmembrane region" description="Helical" evidence="9">
    <location>
        <begin position="432"/>
        <end position="450"/>
    </location>
</feature>
<dbReference type="Gene3D" id="3.40.630.10">
    <property type="entry name" value="Zn peptidases"/>
    <property type="match status" value="1"/>
</dbReference>
<comment type="subcellular location">
    <subcellularLocation>
        <location evidence="2">Vacuole membrane</location>
        <topology evidence="2">Multi-pass membrane protein</topology>
    </subcellularLocation>
</comment>
<feature type="domain" description="Peptidase M28" evidence="10">
    <location>
        <begin position="100"/>
        <end position="289"/>
    </location>
</feature>
<dbReference type="SUPFAM" id="SSF53187">
    <property type="entry name" value="Zn-dependent exopeptidases"/>
    <property type="match status" value="1"/>
</dbReference>
<evidence type="ECO:0000256" key="6">
    <source>
        <dbReference type="ARBA" id="ARBA00022989"/>
    </source>
</evidence>
<evidence type="ECO:0000256" key="1">
    <source>
        <dbReference type="ARBA" id="ARBA00003273"/>
    </source>
</evidence>
<accession>A0A1M4T448</accession>
<gene>
    <name evidence="11" type="ORF">SAMN03080594_101133</name>
</gene>
<keyword evidence="5" id="KW-0926">Vacuole</keyword>
<evidence type="ECO:0000256" key="7">
    <source>
        <dbReference type="ARBA" id="ARBA00023180"/>
    </source>
</evidence>
<keyword evidence="9" id="KW-0812">Transmembrane</keyword>
<evidence type="ECO:0000256" key="5">
    <source>
        <dbReference type="ARBA" id="ARBA00022554"/>
    </source>
</evidence>
<dbReference type="RefSeq" id="WP_072859831.1">
    <property type="nucleotide sequence ID" value="NZ_FQUX01000001.1"/>
</dbReference>
<feature type="transmembrane region" description="Helical" evidence="9">
    <location>
        <begin position="361"/>
        <end position="382"/>
    </location>
</feature>
<evidence type="ECO:0000256" key="8">
    <source>
        <dbReference type="ARBA" id="ARBA00031512"/>
    </source>
</evidence>
<dbReference type="InterPro" id="IPR007484">
    <property type="entry name" value="Peptidase_M28"/>
</dbReference>
<comment type="similarity">
    <text evidence="3">Belongs to the peptidase M28 family.</text>
</comment>
<evidence type="ECO:0000313" key="11">
    <source>
        <dbReference type="EMBL" id="SHE39077.1"/>
    </source>
</evidence>